<dbReference type="Proteomes" id="UP000046393">
    <property type="component" value="Unplaced"/>
</dbReference>
<dbReference type="SMART" id="SM00292">
    <property type="entry name" value="BRCT"/>
    <property type="match status" value="2"/>
</dbReference>
<dbReference type="PANTHER" id="PTHR16777">
    <property type="entry name" value="PROTEIN ECT2"/>
    <property type="match status" value="1"/>
</dbReference>
<keyword evidence="3" id="KW-1185">Reference proteome</keyword>
<evidence type="ECO:0000259" key="1">
    <source>
        <dbReference type="PROSITE" id="PS50010"/>
    </source>
</evidence>
<dbReference type="Gene3D" id="1.20.900.10">
    <property type="entry name" value="Dbl homology (DH) domain"/>
    <property type="match status" value="1"/>
</dbReference>
<dbReference type="Gene3D" id="3.40.50.10190">
    <property type="entry name" value="BRCT domain"/>
    <property type="match status" value="3"/>
</dbReference>
<dbReference type="GO" id="GO:0005096">
    <property type="term" value="F:GTPase activator activity"/>
    <property type="evidence" value="ECO:0007669"/>
    <property type="project" value="InterPro"/>
</dbReference>
<dbReference type="PROSITE" id="PS50172">
    <property type="entry name" value="BRCT"/>
    <property type="match status" value="1"/>
</dbReference>
<organism evidence="3 4">
    <name type="scientific">Syphacia muris</name>
    <dbReference type="NCBI Taxonomy" id="451379"/>
    <lineage>
        <taxon>Eukaryota</taxon>
        <taxon>Metazoa</taxon>
        <taxon>Ecdysozoa</taxon>
        <taxon>Nematoda</taxon>
        <taxon>Chromadorea</taxon>
        <taxon>Rhabditida</taxon>
        <taxon>Spirurina</taxon>
        <taxon>Oxyuridomorpha</taxon>
        <taxon>Oxyuroidea</taxon>
        <taxon>Oxyuridae</taxon>
        <taxon>Syphacia</taxon>
    </lineage>
</organism>
<proteinExistence type="predicted"/>
<name>A0A0N5AKV9_9BILA</name>
<feature type="domain" description="DH" evidence="1">
    <location>
        <begin position="371"/>
        <end position="561"/>
    </location>
</feature>
<dbReference type="InterPro" id="IPR049395">
    <property type="entry name" value="ECT2_PH"/>
</dbReference>
<dbReference type="GO" id="GO:0000281">
    <property type="term" value="P:mitotic cytokinesis"/>
    <property type="evidence" value="ECO:0007669"/>
    <property type="project" value="TreeGrafter"/>
</dbReference>
<dbReference type="GO" id="GO:0005634">
    <property type="term" value="C:nucleus"/>
    <property type="evidence" value="ECO:0007669"/>
    <property type="project" value="InterPro"/>
</dbReference>
<dbReference type="STRING" id="451379.A0A0N5AKV9"/>
<dbReference type="SUPFAM" id="SSF48065">
    <property type="entry name" value="DBL homology domain (DH-domain)"/>
    <property type="match status" value="1"/>
</dbReference>
<feature type="domain" description="BRCT" evidence="2">
    <location>
        <begin position="148"/>
        <end position="194"/>
    </location>
</feature>
<reference evidence="4" key="1">
    <citation type="submission" date="2017-02" db="UniProtKB">
        <authorList>
            <consortium name="WormBaseParasite"/>
        </authorList>
    </citation>
    <scope>IDENTIFICATION</scope>
</reference>
<evidence type="ECO:0000259" key="2">
    <source>
        <dbReference type="PROSITE" id="PS50172"/>
    </source>
</evidence>
<dbReference type="Pfam" id="PF21242">
    <property type="entry name" value="ECT2_PH"/>
    <property type="match status" value="1"/>
</dbReference>
<dbReference type="PANTHER" id="PTHR16777:SF2">
    <property type="entry name" value="PROTEIN ECT2"/>
    <property type="match status" value="1"/>
</dbReference>
<dbReference type="PROSITE" id="PS50010">
    <property type="entry name" value="DH_2"/>
    <property type="match status" value="1"/>
</dbReference>
<dbReference type="Pfam" id="PF00621">
    <property type="entry name" value="RhoGEF"/>
    <property type="match status" value="1"/>
</dbReference>
<dbReference type="InterPro" id="IPR035899">
    <property type="entry name" value="DBL_dom_sf"/>
</dbReference>
<dbReference type="Pfam" id="PF12738">
    <property type="entry name" value="PTCB-BRCT"/>
    <property type="match status" value="1"/>
</dbReference>
<protein>
    <submittedName>
        <fullName evidence="4">Protein ECT2</fullName>
    </submittedName>
</protein>
<dbReference type="WBParaSite" id="SMUV_0000514501-mRNA-1">
    <property type="protein sequence ID" value="SMUV_0000514501-mRNA-1"/>
    <property type="gene ID" value="SMUV_0000514501"/>
</dbReference>
<dbReference type="InterPro" id="IPR000219">
    <property type="entry name" value="DH_dom"/>
</dbReference>
<dbReference type="InterPro" id="IPR036420">
    <property type="entry name" value="BRCT_dom_sf"/>
</dbReference>
<dbReference type="InterPro" id="IPR001357">
    <property type="entry name" value="BRCT_dom"/>
</dbReference>
<accession>A0A0N5AKV9</accession>
<evidence type="ECO:0000313" key="3">
    <source>
        <dbReference type="Proteomes" id="UP000046393"/>
    </source>
</evidence>
<dbReference type="GO" id="GO:2000431">
    <property type="term" value="P:regulation of cytokinesis, actomyosin contractile ring assembly"/>
    <property type="evidence" value="ECO:0007669"/>
    <property type="project" value="InterPro"/>
</dbReference>
<dbReference type="SUPFAM" id="SSF52113">
    <property type="entry name" value="BRCT domain"/>
    <property type="match status" value="2"/>
</dbReference>
<dbReference type="GO" id="GO:0005085">
    <property type="term" value="F:guanyl-nucleotide exchange factor activity"/>
    <property type="evidence" value="ECO:0007669"/>
    <property type="project" value="InterPro"/>
</dbReference>
<dbReference type="GO" id="GO:0005938">
    <property type="term" value="C:cell cortex"/>
    <property type="evidence" value="ECO:0007669"/>
    <property type="project" value="TreeGrafter"/>
</dbReference>
<dbReference type="CDD" id="cd00160">
    <property type="entry name" value="RhoGEF"/>
    <property type="match status" value="1"/>
</dbReference>
<dbReference type="SMART" id="SM00325">
    <property type="entry name" value="RhoGEF"/>
    <property type="match status" value="1"/>
</dbReference>
<sequence>MAGDANVDDVGDITASEIFDTTRANHRTSFRKRVNRVCLIGEAGKDPQIISLLKDHFHVRIFESETGDEYKNETDILFVCPDFDDHPFKYLNSLKKPVIGPPVIRYRASVGKPLTMPRPNRALYNESMADVCVVFSGIQNQKCRYAVDLIHHMGGSARKGFPPSATHLITEVASGENYRMAISMGTKTVHQEWLNAAWAARNDISVSVTAHEFIKPYLVEPFCGLFIWFAGFSEEEEADMRAKVVEHKGYNAKSQGSATHVVLSNSLVEFFGESERKIQHFVTAEWFWISIQLNCCANEDLYQWKGIRSMNKKRLPMSPATKDSVQNSRRSLSRSSMEILESSTSSALPDYSEHLFSSNDKLSSSPRKIDKRHAVCKEMLETEDNYLKALRLIVQLFKEPLEEHLGNPETELLSKAEIVQIFSRVHPLIAVHEKIFDELRKYVMHWSPDRLIGKVWLDSAHDLHRVYNPFLNSYDTAVQTLDYCDKTKPKFHAFLKAIESRSECQRNQLNDLLVRPVQRLPSVVLLLKAVLKKTERSNPDAPYLTKAMKALENVLASANESRRQTESYTVIFRISREIDRCPAEMLSSNRTFMSELHVISLGGEEEWEKTRGKPMTIFLFNDLIEIVKVRSGAEENNSSTVTTPVGTLSRQFSFASLRREKKKYKHYQQHMLTSIKWIDSIIHKDISGVFVMSFRMYGTDSYWVAQCQEDQPGETRTFLNVLTNQIFYLCGRVVNVNDLDVNDDSLMCDKGYEFSRNGLESKDYKRSVLKALHHAARSGGVPQVSIRPQNQLFPGLRRAASQMHLGITNTLSRFQSRAHLAAVAEIPNSPKNRATVSVTPHRTLRQMISASTFLPTRMNRTDSIRSNGVVSSVPME</sequence>
<evidence type="ECO:0000313" key="4">
    <source>
        <dbReference type="WBParaSite" id="SMUV_0000514501-mRNA-1"/>
    </source>
</evidence>
<dbReference type="InterPro" id="IPR026817">
    <property type="entry name" value="Ect2"/>
</dbReference>
<dbReference type="AlphaFoldDB" id="A0A0N5AKV9"/>
<dbReference type="GO" id="GO:0007399">
    <property type="term" value="P:nervous system development"/>
    <property type="evidence" value="ECO:0007669"/>
    <property type="project" value="TreeGrafter"/>
</dbReference>